<protein>
    <recommendedName>
        <fullName evidence="2">Glycosyltransferase RgtA/B/C/D-like domain-containing protein</fullName>
    </recommendedName>
</protein>
<keyword evidence="1" id="KW-0812">Transmembrane</keyword>
<accession>A0A235BYP0</accession>
<dbReference type="InterPro" id="IPR038731">
    <property type="entry name" value="RgtA/B/C-like"/>
</dbReference>
<evidence type="ECO:0000259" key="2">
    <source>
        <dbReference type="Pfam" id="PF13231"/>
    </source>
</evidence>
<sequence length="121" mass="13897">NPLPRLLLSITYPYFLGLSDVFMSEQPALCFGLLSIFLYLKYLRNHKSLHFILGIVSAALAILTRQYFLFLPVAFALNEFIPSPRRNLPKALLFLIPILAIVPFVLIWRGLTPPAIRWIRT</sequence>
<feature type="transmembrane region" description="Helical" evidence="1">
    <location>
        <begin position="91"/>
        <end position="111"/>
    </location>
</feature>
<dbReference type="Pfam" id="PF13231">
    <property type="entry name" value="PMT_2"/>
    <property type="match status" value="1"/>
</dbReference>
<proteinExistence type="predicted"/>
<keyword evidence="1" id="KW-1133">Transmembrane helix</keyword>
<dbReference type="EMBL" id="NOZP01000001">
    <property type="protein sequence ID" value="OYD17458.1"/>
    <property type="molecule type" value="Genomic_DNA"/>
</dbReference>
<feature type="non-terminal residue" evidence="3">
    <location>
        <position position="1"/>
    </location>
</feature>
<dbReference type="AlphaFoldDB" id="A0A235BYP0"/>
<reference evidence="3 4" key="1">
    <citation type="submission" date="2017-07" db="EMBL/GenBank/DDBJ databases">
        <title>Recovery of genomes from metagenomes via a dereplication, aggregation, and scoring strategy.</title>
        <authorList>
            <person name="Sieber C.M."/>
            <person name="Probst A.J."/>
            <person name="Sharrar A."/>
            <person name="Thomas B.C."/>
            <person name="Hess M."/>
            <person name="Tringe S.G."/>
            <person name="Banfield J.F."/>
        </authorList>
    </citation>
    <scope>NUCLEOTIDE SEQUENCE [LARGE SCALE GENOMIC DNA]</scope>
    <source>
        <strain evidence="3">JGI_Cruoil_03_51_56</strain>
    </source>
</reference>
<evidence type="ECO:0000313" key="3">
    <source>
        <dbReference type="EMBL" id="OYD17458.1"/>
    </source>
</evidence>
<feature type="domain" description="Glycosyltransferase RgtA/B/C/D-like" evidence="2">
    <location>
        <begin position="7"/>
        <end position="108"/>
    </location>
</feature>
<feature type="transmembrane region" description="Helical" evidence="1">
    <location>
        <begin position="12"/>
        <end position="39"/>
    </location>
</feature>
<feature type="transmembrane region" description="Helical" evidence="1">
    <location>
        <begin position="51"/>
        <end position="71"/>
    </location>
</feature>
<name>A0A235BYP0_UNCW3</name>
<evidence type="ECO:0000256" key="1">
    <source>
        <dbReference type="SAM" id="Phobius"/>
    </source>
</evidence>
<comment type="caution">
    <text evidence="3">The sequence shown here is derived from an EMBL/GenBank/DDBJ whole genome shotgun (WGS) entry which is preliminary data.</text>
</comment>
<dbReference type="Proteomes" id="UP000215559">
    <property type="component" value="Unassembled WGS sequence"/>
</dbReference>
<keyword evidence="1" id="KW-0472">Membrane</keyword>
<gene>
    <name evidence="3" type="ORF">CH330_00005</name>
</gene>
<organism evidence="3 4">
    <name type="scientific">candidate division WOR-3 bacterium JGI_Cruoil_03_51_56</name>
    <dbReference type="NCBI Taxonomy" id="1973747"/>
    <lineage>
        <taxon>Bacteria</taxon>
        <taxon>Bacteria division WOR-3</taxon>
    </lineage>
</organism>
<evidence type="ECO:0000313" key="4">
    <source>
        <dbReference type="Proteomes" id="UP000215559"/>
    </source>
</evidence>